<dbReference type="InterPro" id="IPR052159">
    <property type="entry name" value="Competence_DNA_uptake"/>
</dbReference>
<feature type="domain" description="Metallo-beta-lactamase" evidence="3">
    <location>
        <begin position="34"/>
        <end position="206"/>
    </location>
</feature>
<feature type="compositionally biased region" description="Pro residues" evidence="1">
    <location>
        <begin position="294"/>
        <end position="303"/>
    </location>
</feature>
<gene>
    <name evidence="5" type="ORF">WDJ50_02445</name>
</gene>
<reference evidence="5" key="1">
    <citation type="submission" date="2024-03" db="EMBL/GenBank/DDBJ databases">
        <title>Deinococcus weizhi sp. nov., isolated from human skin.</title>
        <authorList>
            <person name="Wei Z."/>
            <person name="Tian F."/>
            <person name="Yang C."/>
            <person name="Xin L.T."/>
            <person name="Wen Z.J."/>
            <person name="Lan K.C."/>
            <person name="Yu L."/>
            <person name="Zhe W."/>
            <person name="Dan F.D."/>
            <person name="Jun W."/>
            <person name="Rui Z."/>
            <person name="Yong X.J."/>
            <person name="Ting Y."/>
            <person name="Wei X."/>
            <person name="Xu Z.G."/>
            <person name="Xin Z."/>
            <person name="Dong F.G."/>
            <person name="Ni X.M."/>
            <person name="Zheng M.G."/>
            <person name="Chun Y."/>
            <person name="Qian W.X."/>
        </authorList>
    </citation>
    <scope>NUCLEOTIDE SEQUENCE</scope>
    <source>
        <strain evidence="5">VB142</strain>
    </source>
</reference>
<evidence type="ECO:0000313" key="5">
    <source>
        <dbReference type="EMBL" id="WYF44996.1"/>
    </source>
</evidence>
<dbReference type="Pfam" id="PF00753">
    <property type="entry name" value="Lactamase_B"/>
    <property type="match status" value="1"/>
</dbReference>
<name>A0AAU6Q3T7_9DEIO</name>
<feature type="region of interest" description="Disordered" evidence="1">
    <location>
        <begin position="336"/>
        <end position="356"/>
    </location>
</feature>
<evidence type="ECO:0000256" key="2">
    <source>
        <dbReference type="SAM" id="SignalP"/>
    </source>
</evidence>
<dbReference type="InterPro" id="IPR001279">
    <property type="entry name" value="Metallo-B-lactamas"/>
</dbReference>
<feature type="region of interest" description="Disordered" evidence="1">
    <location>
        <begin position="282"/>
        <end position="318"/>
    </location>
</feature>
<dbReference type="PANTHER" id="PTHR30619:SF1">
    <property type="entry name" value="RECOMBINATION PROTEIN 2"/>
    <property type="match status" value="1"/>
</dbReference>
<proteinExistence type="predicted"/>
<evidence type="ECO:0000259" key="3">
    <source>
        <dbReference type="SMART" id="SM00849"/>
    </source>
</evidence>
<feature type="chain" id="PRO_5043683223" evidence="2">
    <location>
        <begin position="20"/>
        <end position="356"/>
    </location>
</feature>
<dbReference type="SMART" id="SM00849">
    <property type="entry name" value="Lactamase_B"/>
    <property type="match status" value="1"/>
</dbReference>
<dbReference type="Gene3D" id="3.60.15.10">
    <property type="entry name" value="Ribonuclease Z/Hydroxyacylglutathione hydrolase-like"/>
    <property type="match status" value="1"/>
</dbReference>
<dbReference type="Pfam" id="PF05901">
    <property type="entry name" value="Excalibur"/>
    <property type="match status" value="1"/>
</dbReference>
<dbReference type="SMART" id="SM00894">
    <property type="entry name" value="Excalibur"/>
    <property type="match status" value="1"/>
</dbReference>
<accession>A0AAU6Q3T7</accession>
<evidence type="ECO:0000256" key="1">
    <source>
        <dbReference type="SAM" id="MobiDB-lite"/>
    </source>
</evidence>
<feature type="domain" description="Excalibur calcium-binding" evidence="4">
    <location>
        <begin position="319"/>
        <end position="355"/>
    </location>
</feature>
<sequence length="356" mass="37467">MKRLLTLAALSFGMATAQAAPSGVLTIRYLDVGQGDSILITAPTGQTMLIDGGRSESRMRELIRQYKVSRIDAVVASHWDSDHITGLVSAFGLETKPTVFVNNGVATTTQVAAKLVNVVRLANSRGIVAQGQDRTINLGEVKVTVMTPPNGVKKDGQNLNSVGILVQYGAFRALMTGDSETEETNGWLKKYAPAQLGPVDVYKSIHHGAANGDNAKWLAAVRPKNVVVSVGPNNYGHPTASALALYQKAGAKVWRTDQQGTVTVTVQPQGKSYVITTEKGGARTTSTAVQSPAPVKPAAPVTPKPTTTPTVPTPPAGVTYRNCAEARAAGVTPLRIGQPGYSSKLDRDGDGIACEK</sequence>
<dbReference type="PANTHER" id="PTHR30619">
    <property type="entry name" value="DNA INTERNALIZATION/COMPETENCE PROTEIN COMEC/REC2"/>
    <property type="match status" value="1"/>
</dbReference>
<feature type="signal peptide" evidence="2">
    <location>
        <begin position="1"/>
        <end position="19"/>
    </location>
</feature>
<dbReference type="InterPro" id="IPR008613">
    <property type="entry name" value="Excalibur_Ca-bd_domain"/>
</dbReference>
<evidence type="ECO:0000259" key="4">
    <source>
        <dbReference type="SMART" id="SM00894"/>
    </source>
</evidence>
<dbReference type="CDD" id="cd07731">
    <property type="entry name" value="ComA-like_MBL-fold"/>
    <property type="match status" value="1"/>
</dbReference>
<dbReference type="RefSeq" id="WP_339096168.1">
    <property type="nucleotide sequence ID" value="NZ_CP149782.1"/>
</dbReference>
<dbReference type="AlphaFoldDB" id="A0AAU6Q3T7"/>
<dbReference type="InterPro" id="IPR035681">
    <property type="entry name" value="ComA-like_MBL"/>
</dbReference>
<dbReference type="EMBL" id="CP149782">
    <property type="protein sequence ID" value="WYF44996.1"/>
    <property type="molecule type" value="Genomic_DNA"/>
</dbReference>
<protein>
    <submittedName>
        <fullName evidence="5">Excalibur calcium-binding domain-containing protein</fullName>
    </submittedName>
</protein>
<organism evidence="5">
    <name type="scientific">Deinococcus sp. VB142</name>
    <dbReference type="NCBI Taxonomy" id="3112952"/>
    <lineage>
        <taxon>Bacteria</taxon>
        <taxon>Thermotogati</taxon>
        <taxon>Deinococcota</taxon>
        <taxon>Deinococci</taxon>
        <taxon>Deinococcales</taxon>
        <taxon>Deinococcaceae</taxon>
        <taxon>Deinococcus</taxon>
    </lineage>
</organism>
<keyword evidence="2" id="KW-0732">Signal</keyword>
<dbReference type="InterPro" id="IPR036866">
    <property type="entry name" value="RibonucZ/Hydroxyglut_hydro"/>
</dbReference>
<feature type="compositionally biased region" description="Basic and acidic residues" evidence="1">
    <location>
        <begin position="344"/>
        <end position="356"/>
    </location>
</feature>
<dbReference type="SUPFAM" id="SSF56281">
    <property type="entry name" value="Metallo-hydrolase/oxidoreductase"/>
    <property type="match status" value="1"/>
</dbReference>